<gene>
    <name evidence="2" type="ORF">CINCED_3A025913</name>
</gene>
<dbReference type="Proteomes" id="UP000325440">
    <property type="component" value="Unassembled WGS sequence"/>
</dbReference>
<evidence type="ECO:0000313" key="2">
    <source>
        <dbReference type="EMBL" id="VVC31340.1"/>
    </source>
</evidence>
<evidence type="ECO:0000256" key="1">
    <source>
        <dbReference type="SAM" id="MobiDB-lite"/>
    </source>
</evidence>
<accession>A0A5E4MIH7</accession>
<sequence>MGCMGKKSRKNYPLIPDGGKERKRDCVQHVTSGDVKDRFSFRGAKISRIIVARFCDFNQDRASRGKQEMEVEPAVTCLTQENAERGRMK</sequence>
<feature type="region of interest" description="Disordered" evidence="1">
    <location>
        <begin position="1"/>
        <end position="25"/>
    </location>
</feature>
<feature type="compositionally biased region" description="Basic residues" evidence="1">
    <location>
        <begin position="1"/>
        <end position="10"/>
    </location>
</feature>
<evidence type="ECO:0000313" key="3">
    <source>
        <dbReference type="Proteomes" id="UP000325440"/>
    </source>
</evidence>
<organism evidence="2 3">
    <name type="scientific">Cinara cedri</name>
    <dbReference type="NCBI Taxonomy" id="506608"/>
    <lineage>
        <taxon>Eukaryota</taxon>
        <taxon>Metazoa</taxon>
        <taxon>Ecdysozoa</taxon>
        <taxon>Arthropoda</taxon>
        <taxon>Hexapoda</taxon>
        <taxon>Insecta</taxon>
        <taxon>Pterygota</taxon>
        <taxon>Neoptera</taxon>
        <taxon>Paraneoptera</taxon>
        <taxon>Hemiptera</taxon>
        <taxon>Sternorrhyncha</taxon>
        <taxon>Aphidomorpha</taxon>
        <taxon>Aphidoidea</taxon>
        <taxon>Aphididae</taxon>
        <taxon>Lachninae</taxon>
        <taxon>Cinara</taxon>
    </lineage>
</organism>
<protein>
    <submittedName>
        <fullName evidence="2">Uncharacterized protein</fullName>
    </submittedName>
</protein>
<reference evidence="2 3" key="1">
    <citation type="submission" date="2019-08" db="EMBL/GenBank/DDBJ databases">
        <authorList>
            <person name="Alioto T."/>
            <person name="Alioto T."/>
            <person name="Gomez Garrido J."/>
        </authorList>
    </citation>
    <scope>NUCLEOTIDE SEQUENCE [LARGE SCALE GENOMIC DNA]</scope>
</reference>
<proteinExistence type="predicted"/>
<keyword evidence="3" id="KW-1185">Reference proteome</keyword>
<name>A0A5E4MIH7_9HEMI</name>
<dbReference type="AlphaFoldDB" id="A0A5E4MIH7"/>
<dbReference type="EMBL" id="CABPRJ010000949">
    <property type="protein sequence ID" value="VVC31340.1"/>
    <property type="molecule type" value="Genomic_DNA"/>
</dbReference>